<evidence type="ECO:0000256" key="14">
    <source>
        <dbReference type="ARBA" id="ARBA00034417"/>
    </source>
</evidence>
<keyword evidence="17" id="KW-1185">Reference proteome</keyword>
<dbReference type="SUPFAM" id="SSF56112">
    <property type="entry name" value="Protein kinase-like (PK-like)"/>
    <property type="match status" value="1"/>
</dbReference>
<evidence type="ECO:0000313" key="16">
    <source>
        <dbReference type="EMBL" id="MBN7770583.1"/>
    </source>
</evidence>
<comment type="caution">
    <text evidence="16">The sequence shown here is derived from an EMBL/GenBank/DDBJ whole genome shotgun (WGS) entry which is preliminary data.</text>
</comment>
<feature type="active site" evidence="15">
    <location>
        <position position="160"/>
    </location>
</feature>
<keyword evidence="7 15" id="KW-0808">Transferase</keyword>
<proteinExistence type="inferred from homology"/>
<dbReference type="HAMAP" id="MF_00521">
    <property type="entry name" value="KDO_kinase"/>
    <property type="match status" value="1"/>
</dbReference>
<keyword evidence="8 15" id="KW-0547">Nucleotide-binding</keyword>
<evidence type="ECO:0000256" key="3">
    <source>
        <dbReference type="ARBA" id="ARBA00010327"/>
    </source>
</evidence>
<comment type="pathway">
    <text evidence="2 15">Bacterial outer membrane biogenesis; LPS core biosynthesis.</text>
</comment>
<comment type="similarity">
    <text evidence="3 15">Belongs to the protein kinase superfamily. KdkA/RfaP family.</text>
</comment>
<dbReference type="RefSeq" id="WP_206557717.1">
    <property type="nucleotide sequence ID" value="NZ_JAFKDB010000016.1"/>
</dbReference>
<keyword evidence="5 15" id="KW-1003">Cell membrane</keyword>
<evidence type="ECO:0000256" key="7">
    <source>
        <dbReference type="ARBA" id="ARBA00022679"/>
    </source>
</evidence>
<evidence type="ECO:0000256" key="4">
    <source>
        <dbReference type="ARBA" id="ARBA00011988"/>
    </source>
</evidence>
<keyword evidence="12 15" id="KW-0472">Membrane</keyword>
<dbReference type="Pfam" id="PF06293">
    <property type="entry name" value="Kdo"/>
    <property type="match status" value="1"/>
</dbReference>
<comment type="subcellular location">
    <subcellularLocation>
        <location evidence="1 15">Cell inner membrane</location>
        <topology evidence="1 15">Peripheral membrane protein</topology>
        <orientation evidence="1 15">Cytoplasmic side</orientation>
    </subcellularLocation>
</comment>
<comment type="function">
    <text evidence="15">Catalyzes the ATP-dependent phosphorylation of the 3-deoxy-D-manno-octulosonic acid (Kdo) residue in Kdo-lipid IV(A) at the 4-OH position.</text>
</comment>
<evidence type="ECO:0000256" key="5">
    <source>
        <dbReference type="ARBA" id="ARBA00022475"/>
    </source>
</evidence>
<evidence type="ECO:0000256" key="2">
    <source>
        <dbReference type="ARBA" id="ARBA00004713"/>
    </source>
</evidence>
<evidence type="ECO:0000256" key="9">
    <source>
        <dbReference type="ARBA" id="ARBA00022777"/>
    </source>
</evidence>
<accession>A0ABS3BFH0</accession>
<comment type="catalytic activity">
    <reaction evidence="14 15">
        <text>an alpha-Kdo-(2-&gt;6)-lipid IVA + ATP = a 4-O-phospho-alpha-Kdo-(2-&gt;6)-lipid IVA + ADP + H(+)</text>
        <dbReference type="Rhea" id="RHEA:74271"/>
        <dbReference type="ChEBI" id="CHEBI:15378"/>
        <dbReference type="ChEBI" id="CHEBI:30616"/>
        <dbReference type="ChEBI" id="CHEBI:176428"/>
        <dbReference type="ChEBI" id="CHEBI:193140"/>
        <dbReference type="ChEBI" id="CHEBI:456216"/>
        <dbReference type="EC" id="2.7.1.166"/>
    </reaction>
</comment>
<protein>
    <recommendedName>
        <fullName evidence="13 15">3-deoxy-D-manno-octulosonic acid kinase</fullName>
        <shortName evidence="15">Kdo kinase</shortName>
        <ecNumber evidence="4 15">2.7.1.166</ecNumber>
    </recommendedName>
</protein>
<organism evidence="16 17">
    <name type="scientific">Marinobacter daepoensis</name>
    <dbReference type="NCBI Taxonomy" id="262077"/>
    <lineage>
        <taxon>Bacteria</taxon>
        <taxon>Pseudomonadati</taxon>
        <taxon>Pseudomonadota</taxon>
        <taxon>Gammaproteobacteria</taxon>
        <taxon>Pseudomonadales</taxon>
        <taxon>Marinobacteraceae</taxon>
        <taxon>Marinobacter</taxon>
    </lineage>
</organism>
<name>A0ABS3BFH0_9GAMM</name>
<dbReference type="EC" id="2.7.1.166" evidence="4 15"/>
<gene>
    <name evidence="15" type="primary">kdkA</name>
    <name evidence="16" type="ORF">JYP53_11790</name>
</gene>
<dbReference type="InterPro" id="IPR011009">
    <property type="entry name" value="Kinase-like_dom_sf"/>
</dbReference>
<sequence>MATDGARLLVSPEFDGVTEEWFDPEAWGASAVPVDAGGRGGAWFLRSGASELVLRHYRRGGFAGKFVERTYLYSGARRTRSFAEFHLTRELHQAGLPVPRVVAAIIWPRGWLWYHAAIIVERIPAAVNFPDSPSVGDESLWFRVGQMVRRFHDWGLDHVDLNCDNILVAGDDIYLIDFDRCRRRSQSSSDRWRGHNLQRLKRSVDKRIGPKGGIRTESLWQHLLSGYHGSGGCGIRN</sequence>
<dbReference type="NCBIfam" id="NF002475">
    <property type="entry name" value="PRK01723.1"/>
    <property type="match status" value="1"/>
</dbReference>
<evidence type="ECO:0000256" key="13">
    <source>
        <dbReference type="ARBA" id="ARBA00029511"/>
    </source>
</evidence>
<keyword evidence="9 15" id="KW-0418">Kinase</keyword>
<evidence type="ECO:0000256" key="11">
    <source>
        <dbReference type="ARBA" id="ARBA00022985"/>
    </source>
</evidence>
<evidence type="ECO:0000256" key="6">
    <source>
        <dbReference type="ARBA" id="ARBA00022519"/>
    </source>
</evidence>
<dbReference type="Proteomes" id="UP000664344">
    <property type="component" value="Unassembled WGS sequence"/>
</dbReference>
<keyword evidence="6 15" id="KW-0997">Cell inner membrane</keyword>
<evidence type="ECO:0000256" key="15">
    <source>
        <dbReference type="HAMAP-Rule" id="MF_00521"/>
    </source>
</evidence>
<keyword evidence="11 15" id="KW-0448">Lipopolysaccharide biosynthesis</keyword>
<evidence type="ECO:0000313" key="17">
    <source>
        <dbReference type="Proteomes" id="UP000664344"/>
    </source>
</evidence>
<evidence type="ECO:0000256" key="12">
    <source>
        <dbReference type="ARBA" id="ARBA00023136"/>
    </source>
</evidence>
<dbReference type="Gene3D" id="1.10.510.10">
    <property type="entry name" value="Transferase(Phosphotransferase) domain 1"/>
    <property type="match status" value="1"/>
</dbReference>
<keyword evidence="10 15" id="KW-0067">ATP-binding</keyword>
<evidence type="ECO:0000256" key="8">
    <source>
        <dbReference type="ARBA" id="ARBA00022741"/>
    </source>
</evidence>
<dbReference type="EMBL" id="JAFKDB010000016">
    <property type="protein sequence ID" value="MBN7770583.1"/>
    <property type="molecule type" value="Genomic_DNA"/>
</dbReference>
<reference evidence="16 17" key="1">
    <citation type="submission" date="2021-02" db="EMBL/GenBank/DDBJ databases">
        <title>PHA producing bacteria isolated from coastal sediment in Guangdong, Shenzhen.</title>
        <authorList>
            <person name="Zheng W."/>
            <person name="Yu S."/>
            <person name="Huang Y."/>
        </authorList>
    </citation>
    <scope>NUCLEOTIDE SEQUENCE [LARGE SCALE GENOMIC DNA]</scope>
    <source>
        <strain evidence="16 17">TN21-5</strain>
    </source>
</reference>
<evidence type="ECO:0000256" key="10">
    <source>
        <dbReference type="ARBA" id="ARBA00022840"/>
    </source>
</evidence>
<dbReference type="GO" id="GO:0016301">
    <property type="term" value="F:kinase activity"/>
    <property type="evidence" value="ECO:0007669"/>
    <property type="project" value="UniProtKB-KW"/>
</dbReference>
<dbReference type="InterPro" id="IPR022826">
    <property type="entry name" value="KDO_kinase"/>
</dbReference>
<evidence type="ECO:0000256" key="1">
    <source>
        <dbReference type="ARBA" id="ARBA00004515"/>
    </source>
</evidence>